<gene>
    <name evidence="1" type="ORF">CE91St30_26340</name>
</gene>
<evidence type="ECO:0000313" key="2">
    <source>
        <dbReference type="Proteomes" id="UP001320544"/>
    </source>
</evidence>
<organism evidence="1 2">
    <name type="scientific">Raoultibacter timonensis</name>
    <dbReference type="NCBI Taxonomy" id="1907662"/>
    <lineage>
        <taxon>Bacteria</taxon>
        <taxon>Bacillati</taxon>
        <taxon>Actinomycetota</taxon>
        <taxon>Coriobacteriia</taxon>
        <taxon>Eggerthellales</taxon>
        <taxon>Eggerthellaceae</taxon>
        <taxon>Raoultibacter</taxon>
    </lineage>
</organism>
<sequence>MKAVSSLANACLSRSTKLSSIKPLRFSHERGSYFDYAEAANLGMYIHVPFANTPLNDRACDDGAHSRAQRESDERKLLDEILRAIDAAGSASWRTAFSVSDGRLRKAESGSRKTITTLFIKGNTAALDEQEVDALMQSVRERFDITNGTGFELASADVTADRLRTLKESGVAHIAINLSAAEPCATDAPVSPNAVCTETLTALKEVAFETVSLNFAFAQPGQDAHQLQCTIDTALASGANHIAIRPYNSREAKRMKSRGVADAQPIVEFGCAATMLMTGRFEVNAYSITEYGTRLDSGAAPAALVLKLVERERMLRYLLWAAHAEARTMLAQARLLRSIGRPHARTGRR</sequence>
<evidence type="ECO:0000313" key="1">
    <source>
        <dbReference type="EMBL" id="BDE97301.1"/>
    </source>
</evidence>
<name>A0ABN6MM24_9ACTN</name>
<keyword evidence="2" id="KW-1185">Reference proteome</keyword>
<accession>A0ABN6MM24</accession>
<dbReference type="RefSeq" id="WP_244386534.1">
    <property type="nucleotide sequence ID" value="NZ_AP025564.1"/>
</dbReference>
<dbReference type="Proteomes" id="UP001320544">
    <property type="component" value="Chromosome"/>
</dbReference>
<reference evidence="1 2" key="1">
    <citation type="submission" date="2022-01" db="EMBL/GenBank/DDBJ databases">
        <title>Novel bile acid biosynthetic pathways are enriched in the microbiome of centenarians.</title>
        <authorList>
            <person name="Sato Y."/>
            <person name="Atarashi K."/>
            <person name="Plichta R.D."/>
            <person name="Arai Y."/>
            <person name="Sasajima S."/>
            <person name="Kearney M.S."/>
            <person name="Suda W."/>
            <person name="Takeshita K."/>
            <person name="Sasaki T."/>
            <person name="Okamoto S."/>
            <person name="Skelly N.A."/>
            <person name="Okamura Y."/>
            <person name="Vlamakis H."/>
            <person name="Li Y."/>
            <person name="Tanoue T."/>
            <person name="Takei H."/>
            <person name="Nittono H."/>
            <person name="Narushima S."/>
            <person name="Irie J."/>
            <person name="Itoh H."/>
            <person name="Moriya K."/>
            <person name="Sugiura Y."/>
            <person name="Suematsu M."/>
            <person name="Moritoki N."/>
            <person name="Shibata S."/>
            <person name="Littman R.D."/>
            <person name="Fischbach A.M."/>
            <person name="Uwamino Y."/>
            <person name="Inoue T."/>
            <person name="Honda A."/>
            <person name="Hattori M."/>
            <person name="Murai T."/>
            <person name="Xavier J.R."/>
            <person name="Hirose N."/>
            <person name="Honda K."/>
        </authorList>
    </citation>
    <scope>NUCLEOTIDE SEQUENCE [LARGE SCALE GENOMIC DNA]</scope>
    <source>
        <strain evidence="1 2">CE91-St30</strain>
    </source>
</reference>
<proteinExistence type="predicted"/>
<dbReference type="SUPFAM" id="SSF102114">
    <property type="entry name" value="Radical SAM enzymes"/>
    <property type="match status" value="1"/>
</dbReference>
<dbReference type="EMBL" id="AP025564">
    <property type="protein sequence ID" value="BDE97301.1"/>
    <property type="molecule type" value="Genomic_DNA"/>
</dbReference>
<protein>
    <submittedName>
        <fullName evidence="1">Uncharacterized protein</fullName>
    </submittedName>
</protein>
<dbReference type="InterPro" id="IPR058240">
    <property type="entry name" value="rSAM_sf"/>
</dbReference>